<dbReference type="eggNOG" id="KOG3655">
    <property type="taxonomic scope" value="Eukaryota"/>
</dbReference>
<dbReference type="InterPro" id="IPR002108">
    <property type="entry name" value="ADF-H"/>
</dbReference>
<protein>
    <submittedName>
        <fullName evidence="7">Putative actin binding protein</fullName>
    </submittedName>
</protein>
<evidence type="ECO:0000256" key="3">
    <source>
        <dbReference type="ARBA" id="ARBA00023203"/>
    </source>
</evidence>
<comment type="subcellular location">
    <subcellularLocation>
        <location evidence="1">Cytoplasm</location>
        <location evidence="1">Cytoskeleton</location>
    </subcellularLocation>
</comment>
<reference evidence="7 8" key="1">
    <citation type="journal article" date="2011" name="Cell">
        <title>Insight into structure and assembly of the nuclear pore complex by utilizing the genome of a eukaryotic thermophile.</title>
        <authorList>
            <person name="Amlacher S."/>
            <person name="Sarges P."/>
            <person name="Flemming D."/>
            <person name="van Noort V."/>
            <person name="Kunze R."/>
            <person name="Devos D.P."/>
            <person name="Arumugam M."/>
            <person name="Bork P."/>
            <person name="Hurt E."/>
        </authorList>
    </citation>
    <scope>NUCLEOTIDE SEQUENCE [LARGE SCALE GENOMIC DNA]</scope>
    <source>
        <strain evidence="8">DSM 1495 / CBS 144.50 / IMI 039719</strain>
    </source>
</reference>
<evidence type="ECO:0000259" key="6">
    <source>
        <dbReference type="PROSITE" id="PS51263"/>
    </source>
</evidence>
<keyword evidence="2" id="KW-0963">Cytoplasm</keyword>
<dbReference type="InterPro" id="IPR029006">
    <property type="entry name" value="ADF-H/Gelsolin-like_dom_sf"/>
</dbReference>
<dbReference type="SUPFAM" id="SSF55753">
    <property type="entry name" value="Actin depolymerizing proteins"/>
    <property type="match status" value="1"/>
</dbReference>
<organism evidence="8">
    <name type="scientific">Chaetomium thermophilum (strain DSM 1495 / CBS 144.50 / IMI 039719)</name>
    <name type="common">Thermochaetoides thermophila</name>
    <dbReference type="NCBI Taxonomy" id="759272"/>
    <lineage>
        <taxon>Eukaryota</taxon>
        <taxon>Fungi</taxon>
        <taxon>Dikarya</taxon>
        <taxon>Ascomycota</taxon>
        <taxon>Pezizomycotina</taxon>
        <taxon>Sordariomycetes</taxon>
        <taxon>Sordariomycetidae</taxon>
        <taxon>Sordariales</taxon>
        <taxon>Chaetomiaceae</taxon>
        <taxon>Thermochaetoides</taxon>
    </lineage>
</organism>
<sequence>MSGADAPEILAAYDAVRSDKDPTNWLLISYAGPTGNQLVLSKTGTGGLAELKEEFVDNDVQYGYCRVEYANDAESKRIKFVLIVWIGEKTKVMRKARVSIEAGNVKKVLSHYSVQVDASEKRDLDENDIVARLRKAGGADYNGGRCLARTDGFHVGDRHCGFDAQYNTAFTGQRQVLVFDDHSHEWIRICNAVGKRKVGADRWKNVARPSHQDTLAAPKTRGRDLATQNQRQTKLGPYNAVIHDAGIFRVTTGGVDTSALCKSGPPTTITVNMLALYLLICLMIRQKRLICISDLHKGGRLNLRPHQDERIAGLRSFGGCCVEAFTMLALGWGESN</sequence>
<keyword evidence="3" id="KW-0009">Actin-binding</keyword>
<keyword evidence="8" id="KW-1185">Reference proteome</keyword>
<dbReference type="EMBL" id="GL988039">
    <property type="protein sequence ID" value="EGS22579.1"/>
    <property type="molecule type" value="Genomic_DNA"/>
</dbReference>
<dbReference type="GeneID" id="18255086"/>
<evidence type="ECO:0000256" key="2">
    <source>
        <dbReference type="ARBA" id="ARBA00022490"/>
    </source>
</evidence>
<dbReference type="GO" id="GO:0030427">
    <property type="term" value="C:site of polarized growth"/>
    <property type="evidence" value="ECO:0007669"/>
    <property type="project" value="TreeGrafter"/>
</dbReference>
<dbReference type="PROSITE" id="PS51263">
    <property type="entry name" value="ADF_H"/>
    <property type="match status" value="1"/>
</dbReference>
<dbReference type="HOGENOM" id="CLU_826394_0_0_1"/>
<dbReference type="GO" id="GO:0051015">
    <property type="term" value="F:actin filament binding"/>
    <property type="evidence" value="ECO:0007669"/>
    <property type="project" value="TreeGrafter"/>
</dbReference>
<evidence type="ECO:0000256" key="5">
    <source>
        <dbReference type="ARBA" id="ARBA00038052"/>
    </source>
</evidence>
<name>G0S0L9_CHATD</name>
<dbReference type="GO" id="GO:0030864">
    <property type="term" value="C:cortical actin cytoskeleton"/>
    <property type="evidence" value="ECO:0007669"/>
    <property type="project" value="TreeGrafter"/>
</dbReference>
<dbReference type="PANTHER" id="PTHR10829">
    <property type="entry name" value="CORTACTIN AND DREBRIN"/>
    <property type="match status" value="1"/>
</dbReference>
<dbReference type="FunFam" id="3.40.20.10:FF:000018">
    <property type="entry name" value="Coactosin-like 1"/>
    <property type="match status" value="1"/>
</dbReference>
<feature type="domain" description="ADF-H" evidence="6">
    <location>
        <begin position="1"/>
        <end position="134"/>
    </location>
</feature>
<dbReference type="GO" id="GO:0005884">
    <property type="term" value="C:actin filament"/>
    <property type="evidence" value="ECO:0007669"/>
    <property type="project" value="TreeGrafter"/>
</dbReference>
<dbReference type="AlphaFoldDB" id="G0S0L9"/>
<gene>
    <name evidence="7" type="ORF">CTHT_0010480</name>
</gene>
<dbReference type="PANTHER" id="PTHR10829:SF56">
    <property type="entry name" value="ADF-H DOMAIN-CONTAINING PROTEIN"/>
    <property type="match status" value="1"/>
</dbReference>
<dbReference type="RefSeq" id="XP_006691571.1">
    <property type="nucleotide sequence ID" value="XM_006691508.1"/>
</dbReference>
<dbReference type="KEGG" id="cthr:CTHT_0010480"/>
<evidence type="ECO:0000256" key="4">
    <source>
        <dbReference type="ARBA" id="ARBA00023212"/>
    </source>
</evidence>
<dbReference type="CDD" id="cd11282">
    <property type="entry name" value="ADF_coactosin_like"/>
    <property type="match status" value="1"/>
</dbReference>
<dbReference type="Pfam" id="PF00241">
    <property type="entry name" value="Cofilin_ADF"/>
    <property type="match status" value="1"/>
</dbReference>
<comment type="similarity">
    <text evidence="5">Belongs to the actin-binding proteins ADF family. Coactosin subfamily.</text>
</comment>
<evidence type="ECO:0000256" key="1">
    <source>
        <dbReference type="ARBA" id="ARBA00004245"/>
    </source>
</evidence>
<proteinExistence type="inferred from homology"/>
<dbReference type="STRING" id="759272.G0S0L9"/>
<dbReference type="Proteomes" id="UP000008066">
    <property type="component" value="Unassembled WGS sequence"/>
</dbReference>
<evidence type="ECO:0000313" key="7">
    <source>
        <dbReference type="EMBL" id="EGS22579.1"/>
    </source>
</evidence>
<dbReference type="OrthoDB" id="20822at2759"/>
<dbReference type="SMART" id="SM00102">
    <property type="entry name" value="ADF"/>
    <property type="match status" value="1"/>
</dbReference>
<dbReference type="GO" id="GO:0030833">
    <property type="term" value="P:regulation of actin filament polymerization"/>
    <property type="evidence" value="ECO:0007669"/>
    <property type="project" value="TreeGrafter"/>
</dbReference>
<dbReference type="Gene3D" id="3.40.20.10">
    <property type="entry name" value="Severin"/>
    <property type="match status" value="1"/>
</dbReference>
<evidence type="ECO:0000313" key="8">
    <source>
        <dbReference type="Proteomes" id="UP000008066"/>
    </source>
</evidence>
<keyword evidence="4" id="KW-0206">Cytoskeleton</keyword>
<accession>G0S0L9</accession>